<evidence type="ECO:0000313" key="2">
    <source>
        <dbReference type="Proteomes" id="UP000094271"/>
    </source>
</evidence>
<dbReference type="OrthoDB" id="2045100at2"/>
<gene>
    <name evidence="1" type="ORF">BEI59_06525</name>
</gene>
<evidence type="ECO:0008006" key="3">
    <source>
        <dbReference type="Google" id="ProtNLM"/>
    </source>
</evidence>
<comment type="caution">
    <text evidence="1">The sequence shown here is derived from an EMBL/GenBank/DDBJ whole genome shotgun (WGS) entry which is preliminary data.</text>
</comment>
<dbReference type="AlphaFoldDB" id="A0A1E3UMC7"/>
<protein>
    <recommendedName>
        <fullName evidence="3">DUF4241 domain-containing protein</fullName>
    </recommendedName>
</protein>
<dbReference type="Proteomes" id="UP000094271">
    <property type="component" value="Unassembled WGS sequence"/>
</dbReference>
<accession>A0A1E3UMC7</accession>
<organism evidence="1 2">
    <name type="scientific">Eisenbergiella tayi</name>
    <dbReference type="NCBI Taxonomy" id="1432052"/>
    <lineage>
        <taxon>Bacteria</taxon>
        <taxon>Bacillati</taxon>
        <taxon>Bacillota</taxon>
        <taxon>Clostridia</taxon>
        <taxon>Lachnospirales</taxon>
        <taxon>Lachnospiraceae</taxon>
        <taxon>Eisenbergiella</taxon>
    </lineage>
</organism>
<proteinExistence type="predicted"/>
<reference evidence="1 2" key="1">
    <citation type="submission" date="2016-08" db="EMBL/GenBank/DDBJ databases">
        <authorList>
            <person name="Seilhamer J.J."/>
        </authorList>
    </citation>
    <scope>NUCLEOTIDE SEQUENCE [LARGE SCALE GENOMIC DNA]</scope>
    <source>
        <strain evidence="1 2">NML150140-1</strain>
    </source>
</reference>
<evidence type="ECO:0000313" key="1">
    <source>
        <dbReference type="EMBL" id="ODR54201.1"/>
    </source>
</evidence>
<dbReference type="RefSeq" id="WP_069431355.1">
    <property type="nucleotide sequence ID" value="NZ_MEHA01000003.1"/>
</dbReference>
<dbReference type="EMBL" id="MEHA01000003">
    <property type="protein sequence ID" value="ODR54201.1"/>
    <property type="molecule type" value="Genomic_DNA"/>
</dbReference>
<sequence length="157" mass="17840">MRKTKIGVMDFHGSVDITDPCYDKDVWCRMNNVKISEGEYACYVWRHTDKGKYEDGTPYSYLLVGAIGIYRNGDIPRQKDMEEIGSIGVDAGLAGFFHNKPDYSDEEWGRFCDRVRNGDAWLIEDGFYSSSGYGDGCYGVYAYKQDGAITALELRFL</sequence>
<name>A0A1E3UMC7_9FIRM</name>